<comment type="catalytic activity">
    <reaction evidence="1">
        <text>[protein]-peptidylproline (omega=180) = [protein]-peptidylproline (omega=0)</text>
        <dbReference type="Rhea" id="RHEA:16237"/>
        <dbReference type="Rhea" id="RHEA-COMP:10747"/>
        <dbReference type="Rhea" id="RHEA-COMP:10748"/>
        <dbReference type="ChEBI" id="CHEBI:83833"/>
        <dbReference type="ChEBI" id="CHEBI:83834"/>
        <dbReference type="EC" id="5.2.1.8"/>
    </reaction>
</comment>
<feature type="transmembrane region" description="Helical" evidence="6">
    <location>
        <begin position="280"/>
        <end position="298"/>
    </location>
</feature>
<comment type="caution">
    <text evidence="9">The sequence shown here is derived from an EMBL/GenBank/DDBJ whole genome shotgun (WGS) entry which is preliminary data.</text>
</comment>
<dbReference type="GO" id="GO:0016018">
    <property type="term" value="F:cyclosporin A binding"/>
    <property type="evidence" value="ECO:0007669"/>
    <property type="project" value="TreeGrafter"/>
</dbReference>
<protein>
    <recommendedName>
        <fullName evidence="2">peptidylprolyl isomerase</fullName>
        <ecNumber evidence="2">5.2.1.8</ecNumber>
    </recommendedName>
</protein>
<dbReference type="eggNOG" id="KOG0880">
    <property type="taxonomic scope" value="Eukaryota"/>
</dbReference>
<keyword evidence="3" id="KW-0697">Rotamase</keyword>
<evidence type="ECO:0000256" key="3">
    <source>
        <dbReference type="ARBA" id="ARBA00023110"/>
    </source>
</evidence>
<dbReference type="EC" id="5.2.1.8" evidence="2"/>
<organism evidence="9 10">
    <name type="scientific">Pichia kudriavzevii</name>
    <name type="common">Yeast</name>
    <name type="synonym">Issatchenkia orientalis</name>
    <dbReference type="NCBI Taxonomy" id="4909"/>
    <lineage>
        <taxon>Eukaryota</taxon>
        <taxon>Fungi</taxon>
        <taxon>Dikarya</taxon>
        <taxon>Ascomycota</taxon>
        <taxon>Saccharomycotina</taxon>
        <taxon>Pichiomycetes</taxon>
        <taxon>Pichiales</taxon>
        <taxon>Pichiaceae</taxon>
        <taxon>Pichia</taxon>
    </lineage>
</organism>
<feature type="signal peptide" evidence="7">
    <location>
        <begin position="1"/>
        <end position="30"/>
    </location>
</feature>
<reference evidence="10" key="1">
    <citation type="journal article" date="2014" name="Microb. Cell Fact.">
        <title>Exploiting Issatchenkia orientalis SD108 for succinic acid production.</title>
        <authorList>
            <person name="Xiao H."/>
            <person name="Shao Z."/>
            <person name="Jiang Y."/>
            <person name="Dole S."/>
            <person name="Zhao H."/>
        </authorList>
    </citation>
    <scope>NUCLEOTIDE SEQUENCE [LARGE SCALE GENOMIC DNA]</scope>
    <source>
        <strain evidence="10">SD108</strain>
    </source>
</reference>
<dbReference type="GO" id="GO:0005737">
    <property type="term" value="C:cytoplasm"/>
    <property type="evidence" value="ECO:0007669"/>
    <property type="project" value="TreeGrafter"/>
</dbReference>
<dbReference type="Gene3D" id="2.40.100.10">
    <property type="entry name" value="Cyclophilin-like"/>
    <property type="match status" value="1"/>
</dbReference>
<evidence type="ECO:0000256" key="4">
    <source>
        <dbReference type="ARBA" id="ARBA00023235"/>
    </source>
</evidence>
<dbReference type="PANTHER" id="PTHR11071">
    <property type="entry name" value="PEPTIDYL-PROLYL CIS-TRANS ISOMERASE"/>
    <property type="match status" value="1"/>
</dbReference>
<name>A0A099P4W2_PICKU</name>
<keyword evidence="6" id="KW-1133">Transmembrane helix</keyword>
<keyword evidence="6" id="KW-0472">Membrane</keyword>
<keyword evidence="4" id="KW-0413">Isomerase</keyword>
<dbReference type="GO" id="GO:0006457">
    <property type="term" value="P:protein folding"/>
    <property type="evidence" value="ECO:0007669"/>
    <property type="project" value="TreeGrafter"/>
</dbReference>
<sequence>MSRLSLPSFTSWVLLLSCLIVTLLISPVNSAIIPSEVISKEDEEAITDLLHLTIHESRNGNDHTVESSTPLGTIVIALFGKIVPNTVENFKGLSETYSKTETLFHRVIPGFVIQAGDFDNNGGHSFFGYRGASPPADTDHPEAFGPFYSGLEDENFQISHNKVGRVSVANAGPNTGGSQFFICLEPVPFLDGKHVVFGQVIEGMDIAQKIANVERDSNDKPKNDVFIYSTKVEPYKSAQKDEKTAEEGKVGIIDKADTPSDTDSGYAKEHPTGLGGSKRHLVLIPLAAFVILACYLGLKNRRSINSLIRGPRYRRVAANSSE</sequence>
<dbReference type="PROSITE" id="PS51257">
    <property type="entry name" value="PROKAR_LIPOPROTEIN"/>
    <property type="match status" value="1"/>
</dbReference>
<evidence type="ECO:0000313" key="10">
    <source>
        <dbReference type="Proteomes" id="UP000029867"/>
    </source>
</evidence>
<evidence type="ECO:0000256" key="7">
    <source>
        <dbReference type="SAM" id="SignalP"/>
    </source>
</evidence>
<evidence type="ECO:0000256" key="6">
    <source>
        <dbReference type="SAM" id="Phobius"/>
    </source>
</evidence>
<dbReference type="Pfam" id="PF00160">
    <property type="entry name" value="Pro_isomerase"/>
    <property type="match status" value="1"/>
</dbReference>
<feature type="region of interest" description="Disordered" evidence="5">
    <location>
        <begin position="240"/>
        <end position="271"/>
    </location>
</feature>
<dbReference type="InterPro" id="IPR002130">
    <property type="entry name" value="Cyclophilin-type_PPIase_dom"/>
</dbReference>
<dbReference type="PANTHER" id="PTHR11071:SF561">
    <property type="entry name" value="PEPTIDYL-PROLYL CIS-TRANS ISOMERASE D-RELATED"/>
    <property type="match status" value="1"/>
</dbReference>
<evidence type="ECO:0000256" key="1">
    <source>
        <dbReference type="ARBA" id="ARBA00000971"/>
    </source>
</evidence>
<feature type="compositionally biased region" description="Basic and acidic residues" evidence="5">
    <location>
        <begin position="240"/>
        <end position="258"/>
    </location>
</feature>
<dbReference type="VEuPathDB" id="FungiDB:C5L36_0E01680"/>
<dbReference type="SUPFAM" id="SSF50891">
    <property type="entry name" value="Cyclophilin-like"/>
    <property type="match status" value="1"/>
</dbReference>
<evidence type="ECO:0000256" key="2">
    <source>
        <dbReference type="ARBA" id="ARBA00013194"/>
    </source>
</evidence>
<proteinExistence type="predicted"/>
<feature type="domain" description="PPIase cyclophilin-type" evidence="8">
    <location>
        <begin position="68"/>
        <end position="232"/>
    </location>
</feature>
<evidence type="ECO:0000256" key="5">
    <source>
        <dbReference type="SAM" id="MobiDB-lite"/>
    </source>
</evidence>
<dbReference type="PROSITE" id="PS50072">
    <property type="entry name" value="CSA_PPIASE_2"/>
    <property type="match status" value="1"/>
</dbReference>
<feature type="chain" id="PRO_5001959476" description="peptidylprolyl isomerase" evidence="7">
    <location>
        <begin position="31"/>
        <end position="322"/>
    </location>
</feature>
<dbReference type="InterPro" id="IPR029000">
    <property type="entry name" value="Cyclophilin-like_dom_sf"/>
</dbReference>
<evidence type="ECO:0000259" key="8">
    <source>
        <dbReference type="PROSITE" id="PS50072"/>
    </source>
</evidence>
<dbReference type="HOGENOM" id="CLU_012062_4_1_1"/>
<keyword evidence="7" id="KW-0732">Signal</keyword>
<keyword evidence="6" id="KW-0812">Transmembrane</keyword>
<accession>A0A099P4W2</accession>
<evidence type="ECO:0000313" key="9">
    <source>
        <dbReference type="EMBL" id="KGK40068.1"/>
    </source>
</evidence>
<gene>
    <name evidence="9" type="ORF">JL09_g848</name>
</gene>
<dbReference type="Proteomes" id="UP000029867">
    <property type="component" value="Unassembled WGS sequence"/>
</dbReference>
<dbReference type="AlphaFoldDB" id="A0A099P4W2"/>
<dbReference type="GO" id="GO:0003755">
    <property type="term" value="F:peptidyl-prolyl cis-trans isomerase activity"/>
    <property type="evidence" value="ECO:0007669"/>
    <property type="project" value="UniProtKB-KW"/>
</dbReference>
<dbReference type="EMBL" id="JQFK01000004">
    <property type="protein sequence ID" value="KGK40068.1"/>
    <property type="molecule type" value="Genomic_DNA"/>
</dbReference>
<dbReference type="PRINTS" id="PR00153">
    <property type="entry name" value="CSAPPISMRASE"/>
</dbReference>